<feature type="compositionally biased region" description="Polar residues" evidence="1">
    <location>
        <begin position="379"/>
        <end position="393"/>
    </location>
</feature>
<feature type="compositionally biased region" description="Acidic residues" evidence="1">
    <location>
        <begin position="212"/>
        <end position="230"/>
    </location>
</feature>
<evidence type="ECO:0000256" key="1">
    <source>
        <dbReference type="SAM" id="MobiDB-lite"/>
    </source>
</evidence>
<reference evidence="2" key="1">
    <citation type="submission" date="2020-03" db="EMBL/GenBank/DDBJ databases">
        <title>Studies in the Genomics of Life Span.</title>
        <authorList>
            <person name="Glass D."/>
        </authorList>
    </citation>
    <scope>NUCLEOTIDE SEQUENCE</scope>
    <source>
        <strain evidence="2">LTLLF</strain>
        <tissue evidence="2">Muscle</tissue>
    </source>
</reference>
<evidence type="ECO:0000313" key="2">
    <source>
        <dbReference type="EMBL" id="KAH0520506.1"/>
    </source>
</evidence>
<protein>
    <submittedName>
        <fullName evidence="2">Cardiomyopathy-associated protein 5</fullName>
    </submittedName>
</protein>
<dbReference type="Proteomes" id="UP000710432">
    <property type="component" value="Unassembled WGS sequence"/>
</dbReference>
<proteinExistence type="predicted"/>
<feature type="region of interest" description="Disordered" evidence="1">
    <location>
        <begin position="1"/>
        <end position="401"/>
    </location>
</feature>
<comment type="caution">
    <text evidence="2">The sequence shown here is derived from an EMBL/GenBank/DDBJ whole genome shotgun (WGS) entry which is preliminary data.</text>
</comment>
<accession>A0A8J6L2S6</accession>
<organism evidence="2 3">
    <name type="scientific">Microtus ochrogaster</name>
    <name type="common">Prairie vole</name>
    <dbReference type="NCBI Taxonomy" id="79684"/>
    <lineage>
        <taxon>Eukaryota</taxon>
        <taxon>Metazoa</taxon>
        <taxon>Chordata</taxon>
        <taxon>Craniata</taxon>
        <taxon>Vertebrata</taxon>
        <taxon>Euteleostomi</taxon>
        <taxon>Mammalia</taxon>
        <taxon>Eutheria</taxon>
        <taxon>Euarchontoglires</taxon>
        <taxon>Glires</taxon>
        <taxon>Rodentia</taxon>
        <taxon>Myomorpha</taxon>
        <taxon>Muroidea</taxon>
        <taxon>Cricetidae</taxon>
        <taxon>Arvicolinae</taxon>
        <taxon>Microtus</taxon>
    </lineage>
</organism>
<name>A0A8J6L2S6_MICOH</name>
<feature type="compositionally biased region" description="Polar residues" evidence="1">
    <location>
        <begin position="9"/>
        <end position="20"/>
    </location>
</feature>
<evidence type="ECO:0000313" key="3">
    <source>
        <dbReference type="Proteomes" id="UP000710432"/>
    </source>
</evidence>
<feature type="compositionally biased region" description="Polar residues" evidence="1">
    <location>
        <begin position="349"/>
        <end position="359"/>
    </location>
</feature>
<gene>
    <name evidence="2" type="ORF">LTLLF_206305</name>
</gene>
<feature type="compositionally biased region" description="Basic and acidic residues" evidence="1">
    <location>
        <begin position="62"/>
        <end position="209"/>
    </location>
</feature>
<dbReference type="EMBL" id="JAATJU010000800">
    <property type="protein sequence ID" value="KAH0520506.1"/>
    <property type="molecule type" value="Genomic_DNA"/>
</dbReference>
<sequence>MFPEFEPDSQGTESSENDASPFSGPADDVKEEGMVSAGHFMSRDSEESLETGPPRLVPSILERLEPEKEELKLNSVEKMEPDFEHLTSSEPTAREEHVPEPIAHIEKEHAPEPIAHREEERAPESIAHIEEEHAPEPMAHREEEHALEPIAQEEEHAPEPMAHREEEHALEPIAQEEEHAPEPIAQEEEHAPEPSVAELERQELEKAVEITDTTEPEDSSLEEEIIELDYPESPLVSEGSFSSPLSPEVEHREEPILPSQMTFTPEHVSLSEEEREESESLSTDSAFVSEYSVPQDLNRVPEKQEAEAVSLSDVKSLSEPAVFSEEDDERESYSPAVASESELSLSASTIEKTSASQSPLFPPVTPDHLVLSGDEASESRWQTPETAPATENSGPVRAAQE</sequence>
<feature type="compositionally biased region" description="Low complexity" evidence="1">
    <location>
        <begin position="338"/>
        <end position="348"/>
    </location>
</feature>
<dbReference type="AlphaFoldDB" id="A0A8J6L2S6"/>